<dbReference type="Pfam" id="PF23286">
    <property type="entry name" value="LRR_13"/>
    <property type="match status" value="1"/>
</dbReference>
<keyword evidence="3" id="KW-0611">Plant defense</keyword>
<proteinExistence type="predicted"/>
<dbReference type="Gene3D" id="1.10.8.430">
    <property type="entry name" value="Helical domain of apoptotic protease-activating factors"/>
    <property type="match status" value="1"/>
</dbReference>
<dbReference type="Pfam" id="PF00931">
    <property type="entry name" value="NB-ARC"/>
    <property type="match status" value="1"/>
</dbReference>
<dbReference type="Pfam" id="PF12799">
    <property type="entry name" value="LRR_4"/>
    <property type="match status" value="1"/>
</dbReference>
<keyword evidence="2" id="KW-0677">Repeat</keyword>
<dbReference type="InterPro" id="IPR058546">
    <property type="entry name" value="RPS4B/Roq1-like_LRR"/>
</dbReference>
<reference evidence="7 8" key="1">
    <citation type="submission" date="2024-02" db="EMBL/GenBank/DDBJ databases">
        <authorList>
            <consortium name="ELIXIR-Norway"/>
            <consortium name="Elixir Norway"/>
        </authorList>
    </citation>
    <scope>NUCLEOTIDE SEQUENCE [LARGE SCALE GENOMIC DNA]</scope>
</reference>
<dbReference type="InterPro" id="IPR025875">
    <property type="entry name" value="Leu-rich_rpt_4"/>
</dbReference>
<accession>A0ABP0WV80</accession>
<evidence type="ECO:0000313" key="7">
    <source>
        <dbReference type="EMBL" id="CAK9269730.1"/>
    </source>
</evidence>
<dbReference type="Gene3D" id="3.80.10.10">
    <property type="entry name" value="Ribonuclease Inhibitor"/>
    <property type="match status" value="2"/>
</dbReference>
<feature type="domain" description="Disease resistance protein Roq1-like winged-helix" evidence="5">
    <location>
        <begin position="228"/>
        <end position="290"/>
    </location>
</feature>
<dbReference type="Gene3D" id="3.40.50.300">
    <property type="entry name" value="P-loop containing nucleotide triphosphate hydrolases"/>
    <property type="match status" value="1"/>
</dbReference>
<dbReference type="SUPFAM" id="SSF52058">
    <property type="entry name" value="L domain-like"/>
    <property type="match status" value="1"/>
</dbReference>
<sequence length="616" mass="69967">MGGIGKTTLSKKIYHLFHEQYDKFSFLEDVKSKNIEDLKKQLLQDLCGRKKYCGEVINGDDLKRIEETMISKKVLVVIDDVDEKLINDLSKVLAFQGKNRKSNVIMTCRNWGILEDHLDPNGKFEMPYLNKKQATELFLLHAFQNTKQVEKGFEKIVEEIVEACAGLPLSLEVMGGFLHKKKNQDMQTRLKIWRGALKKLQAGNNLDGGIEDILWKSLDISYKDLDQPEKDMFLDIACYFGGLKEIIALRIWDSDSSTLELQNLKDRSLVKVKEDGNLSIHDQLRDMGRKFAIQEEKNRIWDPETNLQILHEQKLKELPTSIDKLTRLETLYLSGCSQLKELPTSIDKLTGLEKLDLSGCPQLKELPTSIDKLIGLQNLDLSRCSQLKELPTSIDKLTTLKSLNLSWCSQLKELPTSIDKLTRLEKLDLSRCSQMKELPTSIDKLTSLEKLDLLGCSQLKELPTSIDKLTGLQNLDLSRCSQLKELPTSIDKLIGLEKLDLSGCSQLKELPTSIDKLTGLQNLDLSRCSQLKELPTSIDKLTSLQWLNLSECSQLKELPTSIDKLTTLENLDLSGCSQLKELPTSIDKLTRLEKLYLSGLAAKLWHRLLQLDRSSV</sequence>
<dbReference type="InterPro" id="IPR027417">
    <property type="entry name" value="P-loop_NTPase"/>
</dbReference>
<gene>
    <name evidence="7" type="ORF">CSSPJE1EN1_LOCUS15208</name>
</gene>
<dbReference type="Pfam" id="PF23282">
    <property type="entry name" value="WHD_ROQ1"/>
    <property type="match status" value="1"/>
</dbReference>
<dbReference type="InterPro" id="IPR058192">
    <property type="entry name" value="WHD_ROQ1-like"/>
</dbReference>
<keyword evidence="1" id="KW-0433">Leucine-rich repeat</keyword>
<dbReference type="PRINTS" id="PR00364">
    <property type="entry name" value="DISEASERSIST"/>
</dbReference>
<dbReference type="InterPro" id="IPR032675">
    <property type="entry name" value="LRR_dom_sf"/>
</dbReference>
<dbReference type="SUPFAM" id="SSF52540">
    <property type="entry name" value="P-loop containing nucleoside triphosphate hydrolases"/>
    <property type="match status" value="1"/>
</dbReference>
<keyword evidence="8" id="KW-1185">Reference proteome</keyword>
<name>A0ABP0WV80_9BRYO</name>
<evidence type="ECO:0000256" key="3">
    <source>
        <dbReference type="ARBA" id="ARBA00022821"/>
    </source>
</evidence>
<dbReference type="Proteomes" id="UP001497444">
    <property type="component" value="Chromosome 2"/>
</dbReference>
<evidence type="ECO:0000259" key="5">
    <source>
        <dbReference type="Pfam" id="PF23282"/>
    </source>
</evidence>
<dbReference type="PANTHER" id="PTHR47186:SF63">
    <property type="entry name" value="C-JID DOMAIN-CONTAINING PROTEIN"/>
    <property type="match status" value="1"/>
</dbReference>
<evidence type="ECO:0000259" key="6">
    <source>
        <dbReference type="Pfam" id="PF23286"/>
    </source>
</evidence>
<evidence type="ECO:0000259" key="4">
    <source>
        <dbReference type="Pfam" id="PF00931"/>
    </source>
</evidence>
<dbReference type="EMBL" id="OZ020097">
    <property type="protein sequence ID" value="CAK9269730.1"/>
    <property type="molecule type" value="Genomic_DNA"/>
</dbReference>
<dbReference type="InterPro" id="IPR002182">
    <property type="entry name" value="NB-ARC"/>
</dbReference>
<dbReference type="InterPro" id="IPR042197">
    <property type="entry name" value="Apaf_helical"/>
</dbReference>
<evidence type="ECO:0008006" key="9">
    <source>
        <dbReference type="Google" id="ProtNLM"/>
    </source>
</evidence>
<dbReference type="PANTHER" id="PTHR47186">
    <property type="entry name" value="LEUCINE-RICH REPEAT-CONTAINING PROTEIN 57"/>
    <property type="match status" value="1"/>
</dbReference>
<evidence type="ECO:0000256" key="1">
    <source>
        <dbReference type="ARBA" id="ARBA00022614"/>
    </source>
</evidence>
<feature type="domain" description="NB-ARC" evidence="4">
    <location>
        <begin position="1"/>
        <end position="147"/>
    </location>
</feature>
<protein>
    <recommendedName>
        <fullName evidence="9">NB-ARC domain-containing protein</fullName>
    </recommendedName>
</protein>
<evidence type="ECO:0000313" key="8">
    <source>
        <dbReference type="Proteomes" id="UP001497444"/>
    </source>
</evidence>
<organism evidence="7 8">
    <name type="scientific">Sphagnum jensenii</name>
    <dbReference type="NCBI Taxonomy" id="128206"/>
    <lineage>
        <taxon>Eukaryota</taxon>
        <taxon>Viridiplantae</taxon>
        <taxon>Streptophyta</taxon>
        <taxon>Embryophyta</taxon>
        <taxon>Bryophyta</taxon>
        <taxon>Sphagnophytina</taxon>
        <taxon>Sphagnopsida</taxon>
        <taxon>Sphagnales</taxon>
        <taxon>Sphagnaceae</taxon>
        <taxon>Sphagnum</taxon>
    </lineage>
</organism>
<evidence type="ECO:0000256" key="2">
    <source>
        <dbReference type="ARBA" id="ARBA00022737"/>
    </source>
</evidence>
<feature type="domain" description="Disease resistance protein RPS4B/Roq1-like leucine-rich repeats" evidence="6">
    <location>
        <begin position="421"/>
        <end position="509"/>
    </location>
</feature>